<dbReference type="GO" id="GO:0000049">
    <property type="term" value="F:tRNA binding"/>
    <property type="evidence" value="ECO:0007669"/>
    <property type="project" value="UniProtKB-UniRule"/>
</dbReference>
<comment type="catalytic activity">
    <reaction evidence="9">
        <text>5,6-dihydrouridine(20a) in tRNA + NAD(+) = uridine(20a) in tRNA + NADH + H(+)</text>
        <dbReference type="Rhea" id="RHEA:53348"/>
        <dbReference type="Rhea" id="RHEA-COMP:13535"/>
        <dbReference type="Rhea" id="RHEA-COMP:13536"/>
        <dbReference type="ChEBI" id="CHEBI:15378"/>
        <dbReference type="ChEBI" id="CHEBI:57540"/>
        <dbReference type="ChEBI" id="CHEBI:57945"/>
        <dbReference type="ChEBI" id="CHEBI:65315"/>
        <dbReference type="ChEBI" id="CHEBI:74443"/>
    </reaction>
</comment>
<dbReference type="STRING" id="167542.P9515_00131"/>
<dbReference type="CDD" id="cd02801">
    <property type="entry name" value="DUS_like_FMN"/>
    <property type="match status" value="1"/>
</dbReference>
<dbReference type="EC" id="1.3.1.91" evidence="9"/>
<comment type="caution">
    <text evidence="9">Lacks conserved residue(s) required for the propagation of feature annotation.</text>
</comment>
<dbReference type="GO" id="GO:0010181">
    <property type="term" value="F:FMN binding"/>
    <property type="evidence" value="ECO:0007669"/>
    <property type="project" value="UniProtKB-UniRule"/>
</dbReference>
<feature type="site" description="Interacts with tRNA; defines subfamily-specific binding signature" evidence="9">
    <location>
        <position position="305"/>
    </location>
</feature>
<feature type="active site" description="Proton donor" evidence="9 11">
    <location>
        <position position="103"/>
    </location>
</feature>
<proteinExistence type="inferred from homology"/>
<keyword evidence="7 9" id="KW-0694">RNA-binding</keyword>
<keyword evidence="2 9" id="KW-0820">tRNA-binding</keyword>
<dbReference type="HOGENOM" id="CLU_013299_2_1_3"/>
<dbReference type="PANTHER" id="PTHR42907">
    <property type="entry name" value="FMN-LINKED OXIDOREDUCTASES SUPERFAMILY PROTEIN"/>
    <property type="match status" value="1"/>
</dbReference>
<evidence type="ECO:0000259" key="13">
    <source>
        <dbReference type="Pfam" id="PF01207"/>
    </source>
</evidence>
<feature type="binding site" evidence="9 12">
    <location>
        <begin position="236"/>
        <end position="237"/>
    </location>
    <ligand>
        <name>FMN</name>
        <dbReference type="ChEBI" id="CHEBI:58210"/>
    </ligand>
</feature>
<comment type="catalytic activity">
    <reaction evidence="9">
        <text>5,6-dihydrouridine(20a) in tRNA + NADP(+) = uridine(20a) in tRNA + NADPH + H(+)</text>
        <dbReference type="Rhea" id="RHEA:53344"/>
        <dbReference type="Rhea" id="RHEA-COMP:13535"/>
        <dbReference type="Rhea" id="RHEA-COMP:13536"/>
        <dbReference type="ChEBI" id="CHEBI:15378"/>
        <dbReference type="ChEBI" id="CHEBI:57783"/>
        <dbReference type="ChEBI" id="CHEBI:58349"/>
        <dbReference type="ChEBI" id="CHEBI:65315"/>
        <dbReference type="ChEBI" id="CHEBI:74443"/>
    </reaction>
</comment>
<feature type="site" description="Interacts with tRNA; defines subfamily-specific binding signature" evidence="9">
    <location>
        <position position="186"/>
    </location>
</feature>
<dbReference type="AlphaFoldDB" id="A2BTV2"/>
<dbReference type="HAMAP" id="MF_02041">
    <property type="entry name" value="DusA_subfam"/>
    <property type="match status" value="1"/>
</dbReference>
<dbReference type="PIRSF" id="PIRSF006621">
    <property type="entry name" value="Dus"/>
    <property type="match status" value="1"/>
</dbReference>
<dbReference type="InterPro" id="IPR035587">
    <property type="entry name" value="DUS-like_FMN-bd"/>
</dbReference>
<dbReference type="PROSITE" id="PS01136">
    <property type="entry name" value="UPF0034"/>
    <property type="match status" value="1"/>
</dbReference>
<dbReference type="Gene3D" id="3.20.20.70">
    <property type="entry name" value="Aldolase class I"/>
    <property type="match status" value="1"/>
</dbReference>
<dbReference type="InterPro" id="IPR013785">
    <property type="entry name" value="Aldolase_TIM"/>
</dbReference>
<keyword evidence="3 9" id="KW-0285">Flavoprotein</keyword>
<comment type="catalytic activity">
    <reaction evidence="9">
        <text>5,6-dihydrouridine(20) in tRNA + NADP(+) = uridine(20) in tRNA + NADPH + H(+)</text>
        <dbReference type="Rhea" id="RHEA:53336"/>
        <dbReference type="Rhea" id="RHEA-COMP:13533"/>
        <dbReference type="Rhea" id="RHEA-COMP:13534"/>
        <dbReference type="ChEBI" id="CHEBI:15378"/>
        <dbReference type="ChEBI" id="CHEBI:57783"/>
        <dbReference type="ChEBI" id="CHEBI:58349"/>
        <dbReference type="ChEBI" id="CHEBI:65315"/>
        <dbReference type="ChEBI" id="CHEBI:74443"/>
        <dbReference type="EC" id="1.3.1.91"/>
    </reaction>
</comment>
<evidence type="ECO:0000256" key="7">
    <source>
        <dbReference type="ARBA" id="ARBA00022884"/>
    </source>
</evidence>
<feature type="site" description="Interacts with tRNA" evidence="9">
    <location>
        <position position="189"/>
    </location>
</feature>
<keyword evidence="4 9" id="KW-0288">FMN</keyword>
<keyword evidence="5 9" id="KW-0819">tRNA processing</keyword>
<dbReference type="InterPro" id="IPR001269">
    <property type="entry name" value="DUS_fam"/>
</dbReference>
<keyword evidence="6 9" id="KW-0521">NADP</keyword>
<feature type="binding site" evidence="9 12">
    <location>
        <position position="73"/>
    </location>
    <ligand>
        <name>FMN</name>
        <dbReference type="ChEBI" id="CHEBI:58210"/>
    </ligand>
</feature>
<keyword evidence="12" id="KW-0547">Nucleotide-binding</keyword>
<dbReference type="GeneID" id="60201219"/>
<gene>
    <name evidence="14" type="ordered locus">P9515_00131</name>
</gene>
<evidence type="ECO:0000256" key="4">
    <source>
        <dbReference type="ARBA" id="ARBA00022643"/>
    </source>
</evidence>
<dbReference type="PANTHER" id="PTHR42907:SF1">
    <property type="entry name" value="FMN-LINKED OXIDOREDUCTASES SUPERFAMILY PROTEIN"/>
    <property type="match status" value="1"/>
</dbReference>
<evidence type="ECO:0000313" key="14">
    <source>
        <dbReference type="EMBL" id="ABM71222.1"/>
    </source>
</evidence>
<evidence type="ECO:0000256" key="5">
    <source>
        <dbReference type="ARBA" id="ARBA00022694"/>
    </source>
</evidence>
<dbReference type="InterPro" id="IPR018517">
    <property type="entry name" value="tRNA_hU_synthase_CS"/>
</dbReference>
<dbReference type="GO" id="GO:0102264">
    <property type="term" value="F:tRNA-dihydrouridine20 synthase activity"/>
    <property type="evidence" value="ECO:0007669"/>
    <property type="project" value="UniProtKB-EC"/>
</dbReference>
<keyword evidence="8 9" id="KW-0560">Oxidoreductase</keyword>
<accession>A2BTV2</accession>
<dbReference type="InterPro" id="IPR004653">
    <property type="entry name" value="DusA"/>
</dbReference>
<dbReference type="SUPFAM" id="SSF51395">
    <property type="entry name" value="FMN-linked oxidoreductases"/>
    <property type="match status" value="1"/>
</dbReference>
<evidence type="ECO:0000256" key="8">
    <source>
        <dbReference type="ARBA" id="ARBA00023002"/>
    </source>
</evidence>
<dbReference type="EMBL" id="CP000552">
    <property type="protein sequence ID" value="ABM71222.1"/>
    <property type="molecule type" value="Genomic_DNA"/>
</dbReference>
<comment type="similarity">
    <text evidence="10">Belongs to the dus family.</text>
</comment>
<organism evidence="14 15">
    <name type="scientific">Prochlorococcus marinus (strain MIT 9515)</name>
    <dbReference type="NCBI Taxonomy" id="167542"/>
    <lineage>
        <taxon>Bacteria</taxon>
        <taxon>Bacillati</taxon>
        <taxon>Cyanobacteriota</taxon>
        <taxon>Cyanophyceae</taxon>
        <taxon>Synechococcales</taxon>
        <taxon>Prochlorococcaceae</taxon>
        <taxon>Prochlorococcus</taxon>
    </lineage>
</organism>
<comment type="catalytic activity">
    <reaction evidence="9">
        <text>5,6-dihydrouridine(20) in tRNA + NAD(+) = uridine(20) in tRNA + NADH + H(+)</text>
        <dbReference type="Rhea" id="RHEA:53340"/>
        <dbReference type="Rhea" id="RHEA-COMP:13533"/>
        <dbReference type="Rhea" id="RHEA-COMP:13534"/>
        <dbReference type="ChEBI" id="CHEBI:15378"/>
        <dbReference type="ChEBI" id="CHEBI:57540"/>
        <dbReference type="ChEBI" id="CHEBI:57945"/>
        <dbReference type="ChEBI" id="CHEBI:65315"/>
        <dbReference type="ChEBI" id="CHEBI:74443"/>
        <dbReference type="EC" id="1.3.1.91"/>
    </reaction>
</comment>
<dbReference type="RefSeq" id="WP_011819339.1">
    <property type="nucleotide sequence ID" value="NC_008817.1"/>
</dbReference>
<evidence type="ECO:0000256" key="12">
    <source>
        <dbReference type="PIRSR" id="PIRSR006621-2"/>
    </source>
</evidence>
<evidence type="ECO:0000256" key="11">
    <source>
        <dbReference type="PIRSR" id="PIRSR006621-1"/>
    </source>
</evidence>
<dbReference type="eggNOG" id="COG0042">
    <property type="taxonomic scope" value="Bacteria"/>
</dbReference>
<feature type="binding site" evidence="9 12">
    <location>
        <begin position="214"/>
        <end position="216"/>
    </location>
    <ligand>
        <name>FMN</name>
        <dbReference type="ChEBI" id="CHEBI:58210"/>
    </ligand>
</feature>
<evidence type="ECO:0000256" key="10">
    <source>
        <dbReference type="PIRNR" id="PIRNR006621"/>
    </source>
</evidence>
<evidence type="ECO:0000313" key="15">
    <source>
        <dbReference type="Proteomes" id="UP000001589"/>
    </source>
</evidence>
<protein>
    <recommendedName>
        <fullName evidence="9">tRNA-dihydrouridine(20/20a) synthase</fullName>
        <ecNumber evidence="9">1.3.1.91</ecNumber>
    </recommendedName>
    <alternativeName>
        <fullName evidence="9">DusA-like U20-specific dihydrouridine synthase</fullName>
        <shortName evidence="9">U20-specific Dus</shortName>
    </alternativeName>
</protein>
<dbReference type="GO" id="GO:0050660">
    <property type="term" value="F:flavin adenine dinucleotide binding"/>
    <property type="evidence" value="ECO:0007669"/>
    <property type="project" value="InterPro"/>
</dbReference>
<evidence type="ECO:0000256" key="9">
    <source>
        <dbReference type="HAMAP-Rule" id="MF_02041"/>
    </source>
</evidence>
<sequence length="334" mass="37953">MKSYLPNSINNLHKISVAPMMDCTDKHFRMIIRQISSKALLYTEMIVAQSLVYTDKKEKFLNFNKEEHPLSIQFGGDNPQMLKEAAKMAQDWGYDEINFNVGCPSPRVCSGNFGASLMKEPAKVAKCIESLKNNCNLPITIKHRIGVDEEDSFDQLNTFVKEVANAGAERFTVHARKAILKGLNPKQNRTIPPLRYDVVQKLKENNPQLLIEINGGFTNIDQCIKALERLDGVMIGRSVYKYPLRWSQIDNKIYGKNITSKSASEIIFSLIPYIENHLQNGGKTWDICKHLINLVEGIPNAKIWRNQISSRSIKQELSIDALIKLTLELKKLGY</sequence>
<dbReference type="NCBIfam" id="NF008774">
    <property type="entry name" value="PRK11815.1"/>
    <property type="match status" value="1"/>
</dbReference>
<evidence type="ECO:0000256" key="1">
    <source>
        <dbReference type="ARBA" id="ARBA00001917"/>
    </source>
</evidence>
<feature type="binding site" evidence="9 12">
    <location>
        <begin position="19"/>
        <end position="21"/>
    </location>
    <ligand>
        <name>FMN</name>
        <dbReference type="ChEBI" id="CHEBI:58210"/>
    </ligand>
</feature>
<comment type="similarity">
    <text evidence="9">Belongs to the Dus family. DusA subfamily.</text>
</comment>
<comment type="cofactor">
    <cofactor evidence="1 9 10 12">
        <name>FMN</name>
        <dbReference type="ChEBI" id="CHEBI:58210"/>
    </cofactor>
</comment>
<comment type="function">
    <text evidence="9">Catalyzes the synthesis of 5,6-dihydrouridine (D), a modified base found in the D-loop of most tRNAs, via the reduction of the C5-C6 double bond in target uridines. Specifically modifies U20 and U20a in tRNAs.</text>
</comment>
<evidence type="ECO:0000256" key="6">
    <source>
        <dbReference type="ARBA" id="ARBA00022857"/>
    </source>
</evidence>
<feature type="domain" description="DUS-like FMN-binding" evidence="13">
    <location>
        <begin position="17"/>
        <end position="319"/>
    </location>
</feature>
<feature type="binding site" evidence="9 12">
    <location>
        <position position="174"/>
    </location>
    <ligand>
        <name>FMN</name>
        <dbReference type="ChEBI" id="CHEBI:58210"/>
    </ligand>
</feature>
<name>A2BTV2_PROM5</name>
<dbReference type="Pfam" id="PF01207">
    <property type="entry name" value="Dus"/>
    <property type="match status" value="1"/>
</dbReference>
<dbReference type="KEGG" id="pmc:P9515_00131"/>
<dbReference type="GO" id="GO:0102266">
    <property type="term" value="F:tRNA-dihydrouridine20a synthase activity"/>
    <property type="evidence" value="ECO:0007669"/>
    <property type="project" value="RHEA"/>
</dbReference>
<reference evidence="14 15" key="1">
    <citation type="journal article" date="2007" name="PLoS Genet.">
        <title>Patterns and implications of gene gain and loss in the evolution of Prochlorococcus.</title>
        <authorList>
            <person name="Kettler G.C."/>
            <person name="Martiny A.C."/>
            <person name="Huang K."/>
            <person name="Zucker J."/>
            <person name="Coleman M.L."/>
            <person name="Rodrigue S."/>
            <person name="Chen F."/>
            <person name="Lapidus A."/>
            <person name="Ferriera S."/>
            <person name="Johnson J."/>
            <person name="Steglich C."/>
            <person name="Church G.M."/>
            <person name="Richardson P."/>
            <person name="Chisholm S.W."/>
        </authorList>
    </citation>
    <scope>NUCLEOTIDE SEQUENCE [LARGE SCALE GENOMIC DNA]</scope>
    <source>
        <strain evidence="14 15">MIT 9515</strain>
    </source>
</reference>
<dbReference type="Proteomes" id="UP000001589">
    <property type="component" value="Chromosome"/>
</dbReference>
<feature type="binding site" evidence="9 12">
    <location>
        <position position="142"/>
    </location>
    <ligand>
        <name>FMN</name>
        <dbReference type="ChEBI" id="CHEBI:58210"/>
    </ligand>
</feature>
<feature type="site" description="Interacts with tRNA" evidence="9">
    <location>
        <position position="100"/>
    </location>
</feature>
<evidence type="ECO:0000256" key="3">
    <source>
        <dbReference type="ARBA" id="ARBA00022630"/>
    </source>
</evidence>
<dbReference type="Gene3D" id="1.20.120.1460">
    <property type="match status" value="1"/>
</dbReference>
<evidence type="ECO:0000256" key="2">
    <source>
        <dbReference type="ARBA" id="ARBA00022555"/>
    </source>
</evidence>
<dbReference type="OrthoDB" id="9764501at2"/>